<name>A0A0H2WKC3_BURMA</name>
<organism evidence="1 2">
    <name type="scientific">Burkholderia mallei (strain ATCC 23344)</name>
    <dbReference type="NCBI Taxonomy" id="243160"/>
    <lineage>
        <taxon>Bacteria</taxon>
        <taxon>Pseudomonadati</taxon>
        <taxon>Pseudomonadota</taxon>
        <taxon>Betaproteobacteria</taxon>
        <taxon>Burkholderiales</taxon>
        <taxon>Burkholderiaceae</taxon>
        <taxon>Burkholderia</taxon>
        <taxon>pseudomallei group</taxon>
    </lineage>
</organism>
<accession>A0A0H2WKC3</accession>
<proteinExistence type="predicted"/>
<dbReference type="AlphaFoldDB" id="A0A0H2WKC3"/>
<protein>
    <submittedName>
        <fullName evidence="1">Uncharacterized protein</fullName>
    </submittedName>
</protein>
<dbReference type="Proteomes" id="UP000006693">
    <property type="component" value="Chromosome 1"/>
</dbReference>
<dbReference type="KEGG" id="bma:BMA2432"/>
<keyword evidence="2" id="KW-1185">Reference proteome</keyword>
<evidence type="ECO:0000313" key="1">
    <source>
        <dbReference type="EMBL" id="AAU49736.1"/>
    </source>
</evidence>
<evidence type="ECO:0000313" key="2">
    <source>
        <dbReference type="Proteomes" id="UP000006693"/>
    </source>
</evidence>
<dbReference type="HOGENOM" id="CLU_2841374_0_0_4"/>
<sequence>MRAKDVKFHEGARAQDRSGTRLAIRRAFVPPAAADLRRPQRLPFGAVRVARTARRGDFCLRQTCI</sequence>
<reference evidence="1 2" key="1">
    <citation type="journal article" date="2004" name="Proc. Natl. Acad. Sci. U.S.A.">
        <title>Structural flexibility in the Burkholderia mallei genome.</title>
        <authorList>
            <person name="Nierman W.C."/>
            <person name="DeShazer D."/>
            <person name="Kim H.S."/>
            <person name="Tettelin H."/>
            <person name="Nelson K.E."/>
            <person name="Feldblyum T."/>
            <person name="Ulrich R.L."/>
            <person name="Ronning C.M."/>
            <person name="Brinkac L.M."/>
            <person name="Daugherty S.C."/>
            <person name="Davidsen T.D."/>
            <person name="Deboy R.T."/>
            <person name="Dimitrov G."/>
            <person name="Dodson R.J."/>
            <person name="Durkin A.S."/>
            <person name="Gwinn M.L."/>
            <person name="Haft D.H."/>
            <person name="Khouri H."/>
            <person name="Kolonay J.F."/>
            <person name="Madupu R."/>
            <person name="Mohammoud Y."/>
            <person name="Nelson W.C."/>
            <person name="Radune D."/>
            <person name="Romero C.M."/>
            <person name="Sarria S."/>
            <person name="Selengut J."/>
            <person name="Shamblin C."/>
            <person name="Sullivan S.A."/>
            <person name="White O."/>
            <person name="Yu Y."/>
            <person name="Zafar N."/>
            <person name="Zhou L."/>
            <person name="Fraser C.M."/>
        </authorList>
    </citation>
    <scope>NUCLEOTIDE SEQUENCE [LARGE SCALE GENOMIC DNA]</scope>
    <source>
        <strain evidence="1 2">ATCC 23344</strain>
    </source>
</reference>
<gene>
    <name evidence="1" type="ordered locus">BMA2432</name>
</gene>
<dbReference type="EMBL" id="CP000010">
    <property type="protein sequence ID" value="AAU49736.1"/>
    <property type="molecule type" value="Genomic_DNA"/>
</dbReference>